<keyword evidence="3" id="KW-0749">Sporulation</keyword>
<sequence>MQSALAGSACLVAAPLLAHQGLVDSWGEPIGRVGNASADDDALTVLRESLLAGLNLVPVVGGFLSYLGALFIPAVGNSAEQLWREVVDARISEALLQLVKADLFGLTGVVQLYADAVRSGDMVAISTQSIAANTQFVGAVPRFAQAGQEVSLLPLYVIAASLHLALLRDMALKAIDLGYTPAYRSTLEAQAKDCIARYTAHVDRYVAAAIQAARVNNPYDWRKEDYYESNKPLTQMLQVKAALQIAVIDMRDTWYAFDPVRFPAPVTVRLNREVFSPIIGKWDRRNISPDALPTWQPPASRISELGLSRVGSPGGAFWLQGIHVVYQDGSELETGFRGGQGKRLLLRNTSYHLSEVRARYLQGIARLEVDHNNGTFWQGGGPNSGAKTASISYTGHRVSSIRSEGHGRAPALLSVGSLIVGFQLLNQEAVPISLKTYDRLAPNMAPQLLRWIAD</sequence>
<dbReference type="GO" id="GO:0090729">
    <property type="term" value="F:toxin activity"/>
    <property type="evidence" value="ECO:0007669"/>
    <property type="project" value="UniProtKB-KW"/>
</dbReference>
<dbReference type="RefSeq" id="WP_191771693.1">
    <property type="nucleotide sequence ID" value="NZ_JACSQS010000020.1"/>
</dbReference>
<protein>
    <recommendedName>
        <fullName evidence="5">Pesticidal crystal protein domain-containing protein</fullName>
    </recommendedName>
</protein>
<feature type="domain" description="Pesticidal crystal protein" evidence="5">
    <location>
        <begin position="52"/>
        <end position="210"/>
    </location>
</feature>
<proteinExistence type="inferred from homology"/>
<reference evidence="6 7" key="1">
    <citation type="submission" date="2020-08" db="EMBL/GenBank/DDBJ databases">
        <title>A Genomic Blueprint of the Chicken Gut Microbiome.</title>
        <authorList>
            <person name="Gilroy R."/>
            <person name="Ravi A."/>
            <person name="Getino M."/>
            <person name="Pursley I."/>
            <person name="Horton D.L."/>
            <person name="Alikhan N.-F."/>
            <person name="Baker D."/>
            <person name="Gharbi K."/>
            <person name="Hall N."/>
            <person name="Watson M."/>
            <person name="Adriaenssens E.M."/>
            <person name="Foster-Nyarko E."/>
            <person name="Jarju S."/>
            <person name="Secka A."/>
            <person name="Antonio M."/>
            <person name="Oren A."/>
            <person name="Chaudhuri R."/>
            <person name="La Ragione R.M."/>
            <person name="Hildebrand F."/>
            <person name="Pallen M.J."/>
        </authorList>
    </citation>
    <scope>NUCLEOTIDE SEQUENCE [LARGE SCALE GENOMIC DNA]</scope>
    <source>
        <strain evidence="6 7">Sa5BUN4</strain>
    </source>
</reference>
<accession>A0A8X8FUP7</accession>
<comment type="caution">
    <text evidence="6">The sequence shown here is derived from an EMBL/GenBank/DDBJ whole genome shotgun (WGS) entry which is preliminary data.</text>
</comment>
<evidence type="ECO:0000313" key="7">
    <source>
        <dbReference type="Proteomes" id="UP000636938"/>
    </source>
</evidence>
<dbReference type="SUPFAM" id="SSF56849">
    <property type="entry name" value="delta-Endotoxin (insectocide), N-terminal domain"/>
    <property type="match status" value="1"/>
</dbReference>
<keyword evidence="7" id="KW-1185">Reference proteome</keyword>
<evidence type="ECO:0000256" key="3">
    <source>
        <dbReference type="ARBA" id="ARBA00022969"/>
    </source>
</evidence>
<dbReference type="AlphaFoldDB" id="A0A8X8FUP7"/>
<evidence type="ECO:0000313" key="6">
    <source>
        <dbReference type="EMBL" id="MBD7955607.1"/>
    </source>
</evidence>
<dbReference type="GO" id="GO:0030435">
    <property type="term" value="P:sporulation resulting in formation of a cellular spore"/>
    <property type="evidence" value="ECO:0007669"/>
    <property type="project" value="UniProtKB-KW"/>
</dbReference>
<dbReference type="Gene3D" id="1.20.190.10">
    <property type="entry name" value="Pesticidal crystal protein, N-terminal domain"/>
    <property type="match status" value="1"/>
</dbReference>
<dbReference type="InterPro" id="IPR036716">
    <property type="entry name" value="Pest_crys_N_sf"/>
</dbReference>
<dbReference type="InterPro" id="IPR005639">
    <property type="entry name" value="Pest_crys_dom_I"/>
</dbReference>
<dbReference type="GO" id="GO:0001907">
    <property type="term" value="P:symbiont-mediated killing of host cell"/>
    <property type="evidence" value="ECO:0007669"/>
    <property type="project" value="InterPro"/>
</dbReference>
<dbReference type="Pfam" id="PF03945">
    <property type="entry name" value="Endotoxin_N"/>
    <property type="match status" value="1"/>
</dbReference>
<comment type="similarity">
    <text evidence="1">Belongs to the delta endotoxin family.</text>
</comment>
<evidence type="ECO:0000256" key="1">
    <source>
        <dbReference type="ARBA" id="ARBA00007819"/>
    </source>
</evidence>
<keyword evidence="4" id="KW-0843">Virulence</keyword>
<name>A0A8X8FUP7_9GAMM</name>
<evidence type="ECO:0000256" key="2">
    <source>
        <dbReference type="ARBA" id="ARBA00022656"/>
    </source>
</evidence>
<evidence type="ECO:0000256" key="4">
    <source>
        <dbReference type="ARBA" id="ARBA00023026"/>
    </source>
</evidence>
<dbReference type="EMBL" id="JACSQS010000020">
    <property type="protein sequence ID" value="MBD7955607.1"/>
    <property type="molecule type" value="Genomic_DNA"/>
</dbReference>
<organism evidence="6 7">
    <name type="scientific">Stenotrophomonas lacuserhaii</name>
    <dbReference type="NCBI Taxonomy" id="2760084"/>
    <lineage>
        <taxon>Bacteria</taxon>
        <taxon>Pseudomonadati</taxon>
        <taxon>Pseudomonadota</taxon>
        <taxon>Gammaproteobacteria</taxon>
        <taxon>Lysobacterales</taxon>
        <taxon>Lysobacteraceae</taxon>
        <taxon>Stenotrophomonas</taxon>
    </lineage>
</organism>
<dbReference type="Proteomes" id="UP000636938">
    <property type="component" value="Unassembled WGS sequence"/>
</dbReference>
<gene>
    <name evidence="6" type="ORF">H9654_15510</name>
</gene>
<keyword evidence="2" id="KW-0800">Toxin</keyword>
<evidence type="ECO:0000259" key="5">
    <source>
        <dbReference type="Pfam" id="PF03945"/>
    </source>
</evidence>